<dbReference type="Proteomes" id="UP000800094">
    <property type="component" value="Unassembled WGS sequence"/>
</dbReference>
<dbReference type="OrthoDB" id="5428863at2759"/>
<reference evidence="2" key="1">
    <citation type="journal article" date="2020" name="Stud. Mycol.">
        <title>101 Dothideomycetes genomes: a test case for predicting lifestyles and emergence of pathogens.</title>
        <authorList>
            <person name="Haridas S."/>
            <person name="Albert R."/>
            <person name="Binder M."/>
            <person name="Bloem J."/>
            <person name="Labutti K."/>
            <person name="Salamov A."/>
            <person name="Andreopoulos B."/>
            <person name="Baker S."/>
            <person name="Barry K."/>
            <person name="Bills G."/>
            <person name="Bluhm B."/>
            <person name="Cannon C."/>
            <person name="Castanera R."/>
            <person name="Culley D."/>
            <person name="Daum C."/>
            <person name="Ezra D."/>
            <person name="Gonzalez J."/>
            <person name="Henrissat B."/>
            <person name="Kuo A."/>
            <person name="Liang C."/>
            <person name="Lipzen A."/>
            <person name="Lutzoni F."/>
            <person name="Magnuson J."/>
            <person name="Mondo S."/>
            <person name="Nolan M."/>
            <person name="Ohm R."/>
            <person name="Pangilinan J."/>
            <person name="Park H.-J."/>
            <person name="Ramirez L."/>
            <person name="Alfaro M."/>
            <person name="Sun H."/>
            <person name="Tritt A."/>
            <person name="Yoshinaga Y."/>
            <person name="Zwiers L.-H."/>
            <person name="Turgeon B."/>
            <person name="Goodwin S."/>
            <person name="Spatafora J."/>
            <person name="Crous P."/>
            <person name="Grigoriev I."/>
        </authorList>
    </citation>
    <scope>NUCLEOTIDE SEQUENCE</scope>
    <source>
        <strain evidence="2">CBS 122368</strain>
    </source>
</reference>
<dbReference type="PANTHER" id="PTHR33112">
    <property type="entry name" value="DOMAIN PROTEIN, PUTATIVE-RELATED"/>
    <property type="match status" value="1"/>
</dbReference>
<dbReference type="EMBL" id="ML987189">
    <property type="protein sequence ID" value="KAF2256977.1"/>
    <property type="molecule type" value="Genomic_DNA"/>
</dbReference>
<keyword evidence="3" id="KW-1185">Reference proteome</keyword>
<evidence type="ECO:0000313" key="3">
    <source>
        <dbReference type="Proteomes" id="UP000800094"/>
    </source>
</evidence>
<dbReference type="AlphaFoldDB" id="A0A6A6J3Q0"/>
<organism evidence="2 3">
    <name type="scientific">Trematosphaeria pertusa</name>
    <dbReference type="NCBI Taxonomy" id="390896"/>
    <lineage>
        <taxon>Eukaryota</taxon>
        <taxon>Fungi</taxon>
        <taxon>Dikarya</taxon>
        <taxon>Ascomycota</taxon>
        <taxon>Pezizomycotina</taxon>
        <taxon>Dothideomycetes</taxon>
        <taxon>Pleosporomycetidae</taxon>
        <taxon>Pleosporales</taxon>
        <taxon>Massarineae</taxon>
        <taxon>Trematosphaeriaceae</taxon>
        <taxon>Trematosphaeria</taxon>
    </lineage>
</organism>
<dbReference type="InterPro" id="IPR010730">
    <property type="entry name" value="HET"/>
</dbReference>
<accession>A0A6A6J3Q0</accession>
<dbReference type="Pfam" id="PF06985">
    <property type="entry name" value="HET"/>
    <property type="match status" value="1"/>
</dbReference>
<evidence type="ECO:0000259" key="1">
    <source>
        <dbReference type="Pfam" id="PF06985"/>
    </source>
</evidence>
<dbReference type="GeneID" id="54579747"/>
<protein>
    <submittedName>
        <fullName evidence="2">HET-domain-containing protein</fullName>
    </submittedName>
</protein>
<dbReference type="RefSeq" id="XP_033691981.1">
    <property type="nucleotide sequence ID" value="XM_033826417.1"/>
</dbReference>
<name>A0A6A6J3Q0_9PLEO</name>
<sequence length="616" mass="70599">MPQKLSMFWERVRSPPTPENLLCARCRQFLRARSNSRTKMGPIGRTVETHQHSCDFCAILVSMSEGLRLGEEDIYLSCYRDPTGRVYVSSDGLSEEILLAPIRDYSQQTDDPLPYSSPQFATMRQWIRSCHRNPHHQKSCGRVSEWGLEKLRVIDCRERRLCSIGHGASYVALSYVWGGKSTESAIEGSPTDTLPQTILDALLVAQRLRIPYLWVDRYCINQDDPEELHHLINNMDEVYQGAEVTIIAAAGSDPTYGLPGVSRPLSQRTAKLGQQMMEWTYPLRGEIARSDWSKRGWTFQEMLFSCRRLVFTESLTFFQCYGGVSLTSVQEINPYKQNEEPYRWLLPFPSRGVGGEALDIYHRIEEYSQRKLSYDSDALNAFTGVFNAFKAFGLVHHFWGIPNFPEDQLGKIPIDASFAFGLIWRSTASRVQRRTGNWPSWTWASLKSKVEFPLRGHRFQHYDDMVIRATHRAQGDLDISDCATYQDDYSHFLPRICITSYITIAQMESPKARRQRRSHTRIVLDCDNEISEGETFNAIYLGIFDNISHGDIEVVSLLVKETEPGLFRRVGLAEHPLRGRKPDHLDQIITHSPPNWLPTNAFAGQGSWMKRSLRLG</sequence>
<evidence type="ECO:0000313" key="2">
    <source>
        <dbReference type="EMBL" id="KAF2256977.1"/>
    </source>
</evidence>
<dbReference type="PANTHER" id="PTHR33112:SF1">
    <property type="entry name" value="HETEROKARYON INCOMPATIBILITY DOMAIN-CONTAINING PROTEIN"/>
    <property type="match status" value="1"/>
</dbReference>
<gene>
    <name evidence="2" type="ORF">BU26DRAFT_499560</name>
</gene>
<feature type="domain" description="Heterokaryon incompatibility" evidence="1">
    <location>
        <begin position="170"/>
        <end position="301"/>
    </location>
</feature>
<proteinExistence type="predicted"/>